<protein>
    <submittedName>
        <fullName evidence="1">Excreted virulence factor EspC, type VII ESX diderm</fullName>
    </submittedName>
</protein>
<dbReference type="STRING" id="1090615.SAMN04515671_4198"/>
<dbReference type="Proteomes" id="UP000198741">
    <property type="component" value="Chromosome I"/>
</dbReference>
<dbReference type="AlphaFoldDB" id="A0A1H0SN02"/>
<reference evidence="1 2" key="1">
    <citation type="submission" date="2016-10" db="EMBL/GenBank/DDBJ databases">
        <authorList>
            <person name="de Groot N.N."/>
        </authorList>
    </citation>
    <scope>NUCLEOTIDE SEQUENCE [LARGE SCALE GENOMIC DNA]</scope>
    <source>
        <strain evidence="2">P4-7,KCTC 19426,CECT 7604</strain>
    </source>
</reference>
<keyword evidence="2" id="KW-1185">Reference proteome</keyword>
<evidence type="ECO:0000313" key="1">
    <source>
        <dbReference type="EMBL" id="SDP43073.1"/>
    </source>
</evidence>
<proteinExistence type="predicted"/>
<dbReference type="InterPro" id="IPR022536">
    <property type="entry name" value="EspC"/>
</dbReference>
<dbReference type="EMBL" id="LT629710">
    <property type="protein sequence ID" value="SDP43073.1"/>
    <property type="molecule type" value="Genomic_DNA"/>
</dbReference>
<gene>
    <name evidence="1" type="ORF">SAMN04515671_4198</name>
</gene>
<dbReference type="RefSeq" id="WP_157695587.1">
    <property type="nucleotide sequence ID" value="NZ_LT629710.1"/>
</dbReference>
<sequence length="100" mass="9822">MAAGFDLQVDTDRLRRCAAIVSGAAQDLLTAGRGSGEATGAAVGGSATADEVGALLRVKAEQAAGAAAQLGAVTSAVAQHLQASAAHFERADTAMRGSAR</sequence>
<dbReference type="Pfam" id="PF10824">
    <property type="entry name" value="T7SS_ESX_EspC"/>
    <property type="match status" value="1"/>
</dbReference>
<dbReference type="GO" id="GO:0009306">
    <property type="term" value="P:protein secretion"/>
    <property type="evidence" value="ECO:0007669"/>
    <property type="project" value="InterPro"/>
</dbReference>
<accession>A0A1H0SN02</accession>
<evidence type="ECO:0000313" key="2">
    <source>
        <dbReference type="Proteomes" id="UP000198741"/>
    </source>
</evidence>
<organism evidence="1 2">
    <name type="scientific">Nakamurella panacisegetis</name>
    <dbReference type="NCBI Taxonomy" id="1090615"/>
    <lineage>
        <taxon>Bacteria</taxon>
        <taxon>Bacillati</taxon>
        <taxon>Actinomycetota</taxon>
        <taxon>Actinomycetes</taxon>
        <taxon>Nakamurellales</taxon>
        <taxon>Nakamurellaceae</taxon>
        <taxon>Nakamurella</taxon>
    </lineage>
</organism>
<name>A0A1H0SN02_9ACTN</name>